<dbReference type="InterPro" id="IPR011004">
    <property type="entry name" value="Trimer_LpxA-like_sf"/>
</dbReference>
<keyword evidence="1" id="KW-0028">Amino-acid biosynthesis</keyword>
<dbReference type="InterPro" id="IPR001451">
    <property type="entry name" value="Hexapep"/>
</dbReference>
<organism evidence="6">
    <name type="scientific">candidate division WOR-3 bacterium</name>
    <dbReference type="NCBI Taxonomy" id="2052148"/>
    <lineage>
        <taxon>Bacteria</taxon>
        <taxon>Bacteria division WOR-3</taxon>
    </lineage>
</organism>
<dbReference type="PANTHER" id="PTHR43300:SF10">
    <property type="entry name" value="2,3,4,5-TETRAHYDROPYRIDINE-2,6-DICARBOXYLATE N-ACETYLTRANSFERASE"/>
    <property type="match status" value="1"/>
</dbReference>
<proteinExistence type="predicted"/>
<evidence type="ECO:0000256" key="3">
    <source>
        <dbReference type="ARBA" id="ARBA00022737"/>
    </source>
</evidence>
<keyword evidence="5" id="KW-0457">Lysine biosynthesis</keyword>
<keyword evidence="2 6" id="KW-0808">Transferase</keyword>
<evidence type="ECO:0000313" key="6">
    <source>
        <dbReference type="EMBL" id="HGW92067.1"/>
    </source>
</evidence>
<dbReference type="GO" id="GO:0019877">
    <property type="term" value="P:diaminopimelate biosynthetic process"/>
    <property type="evidence" value="ECO:0007669"/>
    <property type="project" value="UniProtKB-KW"/>
</dbReference>
<evidence type="ECO:0000256" key="2">
    <source>
        <dbReference type="ARBA" id="ARBA00022679"/>
    </source>
</evidence>
<name>A0A7C4YHN3_UNCW3</name>
<evidence type="ECO:0000256" key="4">
    <source>
        <dbReference type="ARBA" id="ARBA00022915"/>
    </source>
</evidence>
<dbReference type="Gene3D" id="2.160.10.10">
    <property type="entry name" value="Hexapeptide repeat proteins"/>
    <property type="match status" value="1"/>
</dbReference>
<keyword evidence="4" id="KW-0220">Diaminopimelate biosynthesis</keyword>
<dbReference type="AlphaFoldDB" id="A0A7C4YHN3"/>
<keyword evidence="3" id="KW-0677">Repeat</keyword>
<reference evidence="6" key="1">
    <citation type="journal article" date="2020" name="mSystems">
        <title>Genome- and Community-Level Interaction Insights into Carbon Utilization and Element Cycling Functions of Hydrothermarchaeota in Hydrothermal Sediment.</title>
        <authorList>
            <person name="Zhou Z."/>
            <person name="Liu Y."/>
            <person name="Xu W."/>
            <person name="Pan J."/>
            <person name="Luo Z.H."/>
            <person name="Li M."/>
        </authorList>
    </citation>
    <scope>NUCLEOTIDE SEQUENCE [LARGE SCALE GENOMIC DNA]</scope>
    <source>
        <strain evidence="6">SpSt-780</strain>
    </source>
</reference>
<evidence type="ECO:0000256" key="1">
    <source>
        <dbReference type="ARBA" id="ARBA00022605"/>
    </source>
</evidence>
<dbReference type="CDD" id="cd03358">
    <property type="entry name" value="LbH_WxcM_N_like"/>
    <property type="match status" value="1"/>
</dbReference>
<comment type="caution">
    <text evidence="6">The sequence shown here is derived from an EMBL/GenBank/DDBJ whole genome shotgun (WGS) entry which is preliminary data.</text>
</comment>
<dbReference type="EMBL" id="DTHG01000076">
    <property type="protein sequence ID" value="HGW92067.1"/>
    <property type="molecule type" value="Genomic_DNA"/>
</dbReference>
<protein>
    <submittedName>
        <fullName evidence="6">N-acetyltransferase</fullName>
    </submittedName>
</protein>
<dbReference type="InterPro" id="IPR050179">
    <property type="entry name" value="Trans_hexapeptide_repeat"/>
</dbReference>
<dbReference type="SUPFAM" id="SSF51161">
    <property type="entry name" value="Trimeric LpxA-like enzymes"/>
    <property type="match status" value="1"/>
</dbReference>
<dbReference type="GO" id="GO:0009085">
    <property type="term" value="P:lysine biosynthetic process"/>
    <property type="evidence" value="ECO:0007669"/>
    <property type="project" value="UniProtKB-KW"/>
</dbReference>
<dbReference type="PROSITE" id="PS00101">
    <property type="entry name" value="HEXAPEP_TRANSFERASES"/>
    <property type="match status" value="2"/>
</dbReference>
<dbReference type="Pfam" id="PF00132">
    <property type="entry name" value="Hexapep"/>
    <property type="match status" value="2"/>
</dbReference>
<dbReference type="GO" id="GO:0016740">
    <property type="term" value="F:transferase activity"/>
    <property type="evidence" value="ECO:0007669"/>
    <property type="project" value="UniProtKB-KW"/>
</dbReference>
<gene>
    <name evidence="6" type="ORF">ENV67_05955</name>
</gene>
<evidence type="ECO:0000256" key="5">
    <source>
        <dbReference type="ARBA" id="ARBA00023154"/>
    </source>
</evidence>
<sequence>MGKILIRGKDYEIRNDEPVDIFIPEFNIIVKSSILGKDVLIWSNVNIYGAEIGDETKIGAFVEIRKGVKIGKRVKIEPLVFIPEGIIIEDCVFLGPNVVFTNDLYPKSCEEDGSLVQEYKITETIVKKRAAIGAGSVIRCGITIGENSIIGAGSVVVDDVPPNSIFYGEKAKFRRYL</sequence>
<dbReference type="PANTHER" id="PTHR43300">
    <property type="entry name" value="ACETYLTRANSFERASE"/>
    <property type="match status" value="1"/>
</dbReference>
<dbReference type="InterPro" id="IPR018357">
    <property type="entry name" value="Hexapep_transf_CS"/>
</dbReference>
<accession>A0A7C4YHN3</accession>